<gene>
    <name evidence="14" type="ORF">jhhlp_001139</name>
</gene>
<dbReference type="PANTHER" id="PTHR13003:SF2">
    <property type="entry name" value="NUCLEAR PORE COMPLEX PROTEIN NUP107"/>
    <property type="match status" value="1"/>
</dbReference>
<organism evidence="14 15">
    <name type="scientific">Lomentospora prolificans</name>
    <dbReference type="NCBI Taxonomy" id="41688"/>
    <lineage>
        <taxon>Eukaryota</taxon>
        <taxon>Fungi</taxon>
        <taxon>Dikarya</taxon>
        <taxon>Ascomycota</taxon>
        <taxon>Pezizomycotina</taxon>
        <taxon>Sordariomycetes</taxon>
        <taxon>Hypocreomycetidae</taxon>
        <taxon>Microascales</taxon>
        <taxon>Microascaceae</taxon>
        <taxon>Lomentospora</taxon>
    </lineage>
</organism>
<comment type="function">
    <text evidence="11">Functions as a component of the nuclear pore complex (NPC).</text>
</comment>
<evidence type="ECO:0000256" key="1">
    <source>
        <dbReference type="ARBA" id="ARBA00004177"/>
    </source>
</evidence>
<evidence type="ECO:0000256" key="7">
    <source>
        <dbReference type="ARBA" id="ARBA00023010"/>
    </source>
</evidence>
<dbReference type="AlphaFoldDB" id="A0A2N3NHC8"/>
<dbReference type="EMBL" id="NLAX01000004">
    <property type="protein sequence ID" value="PKS11845.1"/>
    <property type="molecule type" value="Genomic_DNA"/>
</dbReference>
<dbReference type="GO" id="GO:0031965">
    <property type="term" value="C:nuclear membrane"/>
    <property type="evidence" value="ECO:0007669"/>
    <property type="project" value="UniProtKB-SubCell"/>
</dbReference>
<evidence type="ECO:0000256" key="12">
    <source>
        <dbReference type="SAM" id="MobiDB-lite"/>
    </source>
</evidence>
<keyword evidence="4" id="KW-0967">Endosome</keyword>
<dbReference type="GO" id="GO:0006606">
    <property type="term" value="P:protein import into nucleus"/>
    <property type="evidence" value="ECO:0007669"/>
    <property type="project" value="TreeGrafter"/>
</dbReference>
<dbReference type="Pfam" id="PF07200">
    <property type="entry name" value="Mod_r"/>
    <property type="match status" value="1"/>
</dbReference>
<dbReference type="PROSITE" id="PS51314">
    <property type="entry name" value="VPS37_C"/>
    <property type="match status" value="1"/>
</dbReference>
<comment type="similarity">
    <text evidence="11">Belongs to the nucleoporin Nup84/Nup107 family.</text>
</comment>
<evidence type="ECO:0000256" key="3">
    <source>
        <dbReference type="ARBA" id="ARBA00022448"/>
    </source>
</evidence>
<reference evidence="14 15" key="1">
    <citation type="journal article" date="2017" name="G3 (Bethesda)">
        <title>First Draft Genome Sequence of the Pathogenic Fungus Lomentospora prolificans (Formerly Scedosporium prolificans).</title>
        <authorList>
            <person name="Luo R."/>
            <person name="Zimin A."/>
            <person name="Workman R."/>
            <person name="Fan Y."/>
            <person name="Pertea G."/>
            <person name="Grossman N."/>
            <person name="Wear M.P."/>
            <person name="Jia B."/>
            <person name="Miller H."/>
            <person name="Casadevall A."/>
            <person name="Timp W."/>
            <person name="Zhang S.X."/>
            <person name="Salzberg S.L."/>
        </authorList>
    </citation>
    <scope>NUCLEOTIDE SEQUENCE [LARGE SCALE GENOMIC DNA]</scope>
    <source>
        <strain evidence="14 15">JHH-5317</strain>
    </source>
</reference>
<dbReference type="InterPro" id="IPR037202">
    <property type="entry name" value="ESCRT_assembly_dom"/>
</dbReference>
<dbReference type="GO" id="GO:0043162">
    <property type="term" value="P:ubiquitin-dependent protein catabolic process via the multivesicular body sorting pathway"/>
    <property type="evidence" value="ECO:0007669"/>
    <property type="project" value="UniProtKB-ARBA"/>
</dbReference>
<dbReference type="InParanoid" id="A0A2N3NHC8"/>
<keyword evidence="8 11" id="KW-0906">Nuclear pore complex</keyword>
<evidence type="ECO:0000256" key="9">
    <source>
        <dbReference type="ARBA" id="ARBA00023242"/>
    </source>
</evidence>
<evidence type="ECO:0000313" key="14">
    <source>
        <dbReference type="EMBL" id="PKS11845.1"/>
    </source>
</evidence>
<dbReference type="STRING" id="41688.A0A2N3NHC8"/>
<proteinExistence type="inferred from homology"/>
<dbReference type="GO" id="GO:0017056">
    <property type="term" value="F:structural constituent of nuclear pore"/>
    <property type="evidence" value="ECO:0007669"/>
    <property type="project" value="UniProtKB-UniRule"/>
</dbReference>
<keyword evidence="7 11" id="KW-0811">Translocation</keyword>
<keyword evidence="5" id="KW-0509">mRNA transport</keyword>
<evidence type="ECO:0000256" key="6">
    <source>
        <dbReference type="ARBA" id="ARBA00022927"/>
    </source>
</evidence>
<evidence type="ECO:0000256" key="11">
    <source>
        <dbReference type="RuleBase" id="RU365072"/>
    </source>
</evidence>
<evidence type="ECO:0000256" key="5">
    <source>
        <dbReference type="ARBA" id="ARBA00022816"/>
    </source>
</evidence>
<evidence type="ECO:0000256" key="8">
    <source>
        <dbReference type="ARBA" id="ARBA00023132"/>
    </source>
</evidence>
<comment type="subcellular location">
    <subcellularLocation>
        <location evidence="1">Endosome</location>
    </subcellularLocation>
    <subcellularLocation>
        <location evidence="11">Nucleus</location>
        <location evidence="11">Nuclear pore complex</location>
    </subcellularLocation>
    <subcellularLocation>
        <location evidence="11">Nucleus membrane</location>
    </subcellularLocation>
</comment>
<evidence type="ECO:0000256" key="4">
    <source>
        <dbReference type="ARBA" id="ARBA00022753"/>
    </source>
</evidence>
<keyword evidence="15" id="KW-1185">Reference proteome</keyword>
<keyword evidence="3 10" id="KW-0813">Transport</keyword>
<evidence type="ECO:0000259" key="13">
    <source>
        <dbReference type="PROSITE" id="PS51314"/>
    </source>
</evidence>
<keyword evidence="6 10" id="KW-0653">Protein transport</keyword>
<accession>A0A2N3NHC8</accession>
<dbReference type="InterPro" id="IPR007252">
    <property type="entry name" value="Nup84/Nup107"/>
</dbReference>
<dbReference type="GO" id="GO:0031080">
    <property type="term" value="C:nuclear pore outer ring"/>
    <property type="evidence" value="ECO:0007669"/>
    <property type="project" value="TreeGrafter"/>
</dbReference>
<dbReference type="PANTHER" id="PTHR13003">
    <property type="entry name" value="NUP107-RELATED"/>
    <property type="match status" value="1"/>
</dbReference>
<keyword evidence="11" id="KW-0472">Membrane</keyword>
<feature type="compositionally biased region" description="Pro residues" evidence="12">
    <location>
        <begin position="952"/>
        <end position="966"/>
    </location>
</feature>
<feature type="region of interest" description="Disordered" evidence="12">
    <location>
        <begin position="218"/>
        <end position="237"/>
    </location>
</feature>
<comment type="caution">
    <text evidence="14">The sequence shown here is derived from an EMBL/GenBank/DDBJ whole genome shotgun (WGS) entry which is preliminary data.</text>
</comment>
<evidence type="ECO:0000256" key="10">
    <source>
        <dbReference type="PROSITE-ProRule" id="PRU00646"/>
    </source>
</evidence>
<evidence type="ECO:0000313" key="15">
    <source>
        <dbReference type="Proteomes" id="UP000233524"/>
    </source>
</evidence>
<dbReference type="OrthoDB" id="3098at2759"/>
<dbReference type="SUPFAM" id="SSF140111">
    <property type="entry name" value="Endosomal sorting complex assembly domain"/>
    <property type="match status" value="1"/>
</dbReference>
<keyword evidence="9 11" id="KW-0539">Nucleus</keyword>
<comment type="similarity">
    <text evidence="2">Belongs to the VPS37 family.</text>
</comment>
<dbReference type="GO" id="GO:0000813">
    <property type="term" value="C:ESCRT I complex"/>
    <property type="evidence" value="ECO:0007669"/>
    <property type="project" value="UniProtKB-ARBA"/>
</dbReference>
<feature type="compositionally biased region" description="Polar residues" evidence="12">
    <location>
        <begin position="220"/>
        <end position="235"/>
    </location>
</feature>
<dbReference type="GO" id="GO:0000973">
    <property type="term" value="P:post-transcriptional tethering of RNA polymerase II gene DNA at nuclear periphery"/>
    <property type="evidence" value="ECO:0007669"/>
    <property type="project" value="TreeGrafter"/>
</dbReference>
<dbReference type="Gene3D" id="1.20.190.50">
    <property type="match status" value="1"/>
</dbReference>
<dbReference type="InterPro" id="IPR009851">
    <property type="entry name" value="Mod_r"/>
</dbReference>
<dbReference type="Pfam" id="PF04121">
    <property type="entry name" value="Nup84_Nup100"/>
    <property type="match status" value="1"/>
</dbReference>
<feature type="domain" description="VPS37 C-terminal" evidence="13">
    <location>
        <begin position="1067"/>
        <end position="1159"/>
    </location>
</feature>
<dbReference type="GO" id="GO:0072666">
    <property type="term" value="P:establishment of protein localization to vacuole"/>
    <property type="evidence" value="ECO:0007669"/>
    <property type="project" value="UniProtKB-ARBA"/>
</dbReference>
<dbReference type="VEuPathDB" id="FungiDB:jhhlp_001139"/>
<dbReference type="GO" id="GO:0006406">
    <property type="term" value="P:mRNA export from nucleus"/>
    <property type="evidence" value="ECO:0007669"/>
    <property type="project" value="TreeGrafter"/>
</dbReference>
<protein>
    <recommendedName>
        <fullName evidence="11">Nuclear pore complex protein</fullName>
    </recommendedName>
</protein>
<comment type="subunit">
    <text evidence="11">Part of the nuclear pore complex (NPC).</text>
</comment>
<dbReference type="Gene3D" id="1.10.3450.20">
    <property type="match status" value="1"/>
</dbReference>
<dbReference type="Proteomes" id="UP000233524">
    <property type="component" value="Unassembled WGS sequence"/>
</dbReference>
<feature type="region of interest" description="Disordered" evidence="12">
    <location>
        <begin position="938"/>
        <end position="990"/>
    </location>
</feature>
<evidence type="ECO:0000256" key="2">
    <source>
        <dbReference type="ARBA" id="ARBA00007617"/>
    </source>
</evidence>
<name>A0A2N3NHC8_9PEZI</name>
<sequence>MGSRYTSSRQTKQALAVGAEVEYFANALDDCLDDRGSIAEKRARVFKLVDIYHTYAREQHERLRSRTGPLSATSMPEKEGAIDMDADSHDSGATSLEYAQEENYWDQEAQIWNLLRHLLPTRYCDTDTFSSKSRSGRLQKPTLWNEFLDNNPLAMERKAVLRWLQSISKDGPDINEVVKDLQKSADRGDIIAHGWIHTRSTIKLRKSVLAWPHVLDPSSPEVSQSHVNSSKSPLVTQLDPDSITRQERRLEPQDEYFERAIWLGCFELLRRGYSAGEIEKWCRERTEGWRSVSMSAIHMSDSEALSSPDFPPESFALWTRSCLAVARQGALGDYERAVHGILSGDVSSVENICKTWEDYLFAHYNALFRSQFDAFILGRCSPEAVATLSSFCSSDMIQHYDESSSPEKRVLRLLESRDVTKAAARNPMKVLEAAILSKELERHFFDQGLALALSADKDHNSEFVATGGLSNSDIDTGRFFQLDHYHGLRVASHVYIILSRLENLFLRPHEIVSVDITKRDIQQNIVVGYTSLLRLSGLYELIPLYCSTLSESRQYDALCHNLIHIVDPASRELAVSLIEKAGLDSLKFVKTQAALQFSTLLIDKATQSPFRIVENAEHSLKYGRPVRPDFFGEDPDAIDPTHELLIRAIEWLLVVDHAWPEALSTGTKVYKVFLKNMYLNSARTFAQRINFSAILSYQAENTGDDHEGSPDLADITFWAQKLSSLPAFSGSPAQVAADARNFRELEALVRALDTMETLASLEQLAKEDSNISRDFWTRVGAEIKTLKEHMQPLFGGWLLSGIQEGDSELASLRTNYLPETILAYVSTLHFAGTCLSRDNLLESMELSTIIADKDSDIAACFIQTRRMKELVESFASSSKALAVMTGDKKVAGSTSKKMRETGWTRNLWSVKSTLGGEGHTSVDIAKYVMELPPPTIPPKPGVVNFDGNSEGPPTPLPTQAFPPPAPSSHDGGSQRHHTDPGASWIPPTLQDMPKEDLAAILRDGRLLRTATNAPETAHPSLRASYEALQSALVQNSELASKLLELELRVSNERSAAQAQLLSTHALERQWRQKQSDLDGVLAPFSPTSLYQRLCQGVQEQAMICLALEDSFIDGGTGESVASEREVIEWTRRYREAKTLFYLRQERKERWDEGRVGGWR</sequence>